<dbReference type="InterPro" id="IPR046960">
    <property type="entry name" value="PPR_At4g14850-like_plant"/>
</dbReference>
<dbReference type="Proteomes" id="UP001652660">
    <property type="component" value="Chromosome 2e"/>
</dbReference>
<feature type="repeat" description="PPR" evidence="2">
    <location>
        <begin position="332"/>
        <end position="366"/>
    </location>
</feature>
<feature type="repeat" description="PPR" evidence="2">
    <location>
        <begin position="434"/>
        <end position="468"/>
    </location>
</feature>
<name>A0ABM4X0P5_COFAR</name>
<protein>
    <submittedName>
        <fullName evidence="4">Pentatricopeptide repeat-containing protein At5g52850, chloroplastic-like</fullName>
    </submittedName>
</protein>
<proteinExistence type="predicted"/>
<keyword evidence="1" id="KW-0677">Repeat</keyword>
<accession>A0ABM4X0P5</accession>
<dbReference type="NCBIfam" id="TIGR00756">
    <property type="entry name" value="PPR"/>
    <property type="match status" value="5"/>
</dbReference>
<feature type="repeat" description="PPR" evidence="2">
    <location>
        <begin position="231"/>
        <end position="265"/>
    </location>
</feature>
<evidence type="ECO:0000313" key="3">
    <source>
        <dbReference type="Proteomes" id="UP001652660"/>
    </source>
</evidence>
<dbReference type="Pfam" id="PF13041">
    <property type="entry name" value="PPR_2"/>
    <property type="match status" value="5"/>
</dbReference>
<dbReference type="Pfam" id="PF01535">
    <property type="entry name" value="PPR"/>
    <property type="match status" value="4"/>
</dbReference>
<organism evidence="3 4">
    <name type="scientific">Coffea arabica</name>
    <name type="common">Arabian coffee</name>
    <dbReference type="NCBI Taxonomy" id="13443"/>
    <lineage>
        <taxon>Eukaryota</taxon>
        <taxon>Viridiplantae</taxon>
        <taxon>Streptophyta</taxon>
        <taxon>Embryophyta</taxon>
        <taxon>Tracheophyta</taxon>
        <taxon>Spermatophyta</taxon>
        <taxon>Magnoliopsida</taxon>
        <taxon>eudicotyledons</taxon>
        <taxon>Gunneridae</taxon>
        <taxon>Pentapetalae</taxon>
        <taxon>asterids</taxon>
        <taxon>lamiids</taxon>
        <taxon>Gentianales</taxon>
        <taxon>Rubiaceae</taxon>
        <taxon>Ixoroideae</taxon>
        <taxon>Gardenieae complex</taxon>
        <taxon>Bertiereae - Coffeeae clade</taxon>
        <taxon>Coffeeae</taxon>
        <taxon>Coffea</taxon>
    </lineage>
</organism>
<feature type="repeat" description="PPR" evidence="2">
    <location>
        <begin position="636"/>
        <end position="670"/>
    </location>
</feature>
<dbReference type="PROSITE" id="PS51375">
    <property type="entry name" value="PPR"/>
    <property type="match status" value="6"/>
</dbReference>
<reference evidence="4" key="1">
    <citation type="submission" date="2025-08" db="UniProtKB">
        <authorList>
            <consortium name="RefSeq"/>
        </authorList>
    </citation>
    <scope>IDENTIFICATION</scope>
    <source>
        <tissue evidence="4">Leaves</tissue>
    </source>
</reference>
<dbReference type="InterPro" id="IPR011990">
    <property type="entry name" value="TPR-like_helical_dom_sf"/>
</dbReference>
<dbReference type="PANTHER" id="PTHR47926">
    <property type="entry name" value="PENTATRICOPEPTIDE REPEAT-CONTAINING PROTEIN"/>
    <property type="match status" value="1"/>
</dbReference>
<sequence>MEYGLTCSTDKENDCTTHIQSIKEQSISQNGIFLVFTTNRLENTQNRRHVCLKARSVNRTGPHNFEETCSKIVSYCNKQLLKEGICVHSPIIKAGFQDNLWISNNLLALYSKCYGVVHARHFFEEMPYKDVVSWSGLLSAYVKDGCYEEALELYDLMKFSGECPNEYTLSIVIRACSALRDCNQGTKVQACATKNGFDSNPVLTSSLIDMYSKCDNKEAAQKIFMNMRNGDTVSWTTMISSFIQEGSWITALRLFICMIKREIQPNEYTYAKILSACGGLTYLNSGRLVHARMLVLGIRLNLVLKTALTDMYARCKRMEDAMKVSKQTLEQDTVLCTTLLSGFCHNLEIKEAVDAIQQMVAHGITPNSYTYAVVLNGCSLALTLQLGIQFHSRVIEIGLENNVSVGNALIDMYLKCSGGIIDAFKVFEQIRSPNIISWTSLIAGFVEHGLGYEAFQAFEKMQFAGIMPNSFTLSSILQACGMMKSANHTRRFHGYIIKMNIGHDIVVANALVGAYAGLHMVDDAWRIIGEMHHRDVITYTSIASKLNQLGLFEMALEVISYMQEDNIEMDGFTLSTVLSASASLGAILQGKQLHCYAIKSGFSGWTSVSNGLIAFYGKCGCMHDVKRAFDEACQPDVVSWNSLIFSLAVSGHFSSALSTFEDMKLAGVRPDSTTILAVLSACRRCGLVDMALEYFHSTREANDAVPELEHYVCLVDLLGRAGRMQEAMAIIETMPFRPDALIYKTMLNACKIHSDVPLGEEMASRGLELEPCNPAFYLLLADMYENSGKSDLRENLRMMKERGIIQKDYSNSCMEKSNMVPLLIAGDVPS</sequence>
<evidence type="ECO:0000256" key="1">
    <source>
        <dbReference type="ARBA" id="ARBA00022737"/>
    </source>
</evidence>
<evidence type="ECO:0000313" key="4">
    <source>
        <dbReference type="RefSeq" id="XP_071937612.1"/>
    </source>
</evidence>
<dbReference type="PANTHER" id="PTHR47926:SF471">
    <property type="entry name" value="DYW DOMAIN-CONTAINING PROTEIN"/>
    <property type="match status" value="1"/>
</dbReference>
<dbReference type="Gene3D" id="1.25.40.10">
    <property type="entry name" value="Tetratricopeptide repeat domain"/>
    <property type="match status" value="7"/>
</dbReference>
<feature type="repeat" description="PPR" evidence="2">
    <location>
        <begin position="535"/>
        <end position="569"/>
    </location>
</feature>
<dbReference type="RefSeq" id="XP_071937612.1">
    <property type="nucleotide sequence ID" value="XM_072081511.1"/>
</dbReference>
<gene>
    <name evidence="4" type="primary">LOC113733403</name>
</gene>
<feature type="repeat" description="PPR" evidence="2">
    <location>
        <begin position="130"/>
        <end position="164"/>
    </location>
</feature>
<evidence type="ECO:0000256" key="2">
    <source>
        <dbReference type="PROSITE-ProRule" id="PRU00708"/>
    </source>
</evidence>
<dbReference type="GeneID" id="113733403"/>
<dbReference type="InterPro" id="IPR002885">
    <property type="entry name" value="PPR_rpt"/>
</dbReference>
<keyword evidence="3" id="KW-1185">Reference proteome</keyword>